<sequence>MHAAGTERAHEDDGVPAPAEAAWWAGIVVGNALSGILGGVAAVFGLLLVEGLAQEWGLQRQDPTLFRDGLSPCIVVFMSVGALDLLLTVGGNVGWRTTRRRGGLAVAAASHLAVAGAVARWLLEGMPH</sequence>
<dbReference type="Proteomes" id="UP000281955">
    <property type="component" value="Unassembled WGS sequence"/>
</dbReference>
<dbReference type="AlphaFoldDB" id="A0A420XUJ7"/>
<name>A0A420XUJ7_9ACTN</name>
<feature type="transmembrane region" description="Helical" evidence="1">
    <location>
        <begin position="69"/>
        <end position="90"/>
    </location>
</feature>
<organism evidence="2 3">
    <name type="scientific">Motilibacter peucedani</name>
    <dbReference type="NCBI Taxonomy" id="598650"/>
    <lineage>
        <taxon>Bacteria</taxon>
        <taxon>Bacillati</taxon>
        <taxon>Actinomycetota</taxon>
        <taxon>Actinomycetes</taxon>
        <taxon>Motilibacterales</taxon>
        <taxon>Motilibacteraceae</taxon>
        <taxon>Motilibacter</taxon>
    </lineage>
</organism>
<reference evidence="2 3" key="1">
    <citation type="submission" date="2018-10" db="EMBL/GenBank/DDBJ databases">
        <title>Genomic Encyclopedia of Archaeal and Bacterial Type Strains, Phase II (KMG-II): from individual species to whole genera.</title>
        <authorList>
            <person name="Goeker M."/>
        </authorList>
    </citation>
    <scope>NUCLEOTIDE SEQUENCE [LARGE SCALE GENOMIC DNA]</scope>
    <source>
        <strain evidence="2 3">RP-AC37</strain>
    </source>
</reference>
<keyword evidence="1" id="KW-0472">Membrane</keyword>
<evidence type="ECO:0000313" key="2">
    <source>
        <dbReference type="EMBL" id="RKS80437.1"/>
    </source>
</evidence>
<comment type="caution">
    <text evidence="2">The sequence shown here is derived from an EMBL/GenBank/DDBJ whole genome shotgun (WGS) entry which is preliminary data.</text>
</comment>
<keyword evidence="3" id="KW-1185">Reference proteome</keyword>
<gene>
    <name evidence="2" type="ORF">CLV35_0869</name>
</gene>
<accession>A0A420XUJ7</accession>
<protein>
    <submittedName>
        <fullName evidence="2">Uncharacterized protein</fullName>
    </submittedName>
</protein>
<evidence type="ECO:0000256" key="1">
    <source>
        <dbReference type="SAM" id="Phobius"/>
    </source>
</evidence>
<keyword evidence="1" id="KW-1133">Transmembrane helix</keyword>
<evidence type="ECO:0000313" key="3">
    <source>
        <dbReference type="Proteomes" id="UP000281955"/>
    </source>
</evidence>
<dbReference type="RefSeq" id="WP_147431866.1">
    <property type="nucleotide sequence ID" value="NZ_RBWV01000009.1"/>
</dbReference>
<proteinExistence type="predicted"/>
<feature type="transmembrane region" description="Helical" evidence="1">
    <location>
        <begin position="21"/>
        <end position="49"/>
    </location>
</feature>
<dbReference type="EMBL" id="RBWV01000009">
    <property type="protein sequence ID" value="RKS80437.1"/>
    <property type="molecule type" value="Genomic_DNA"/>
</dbReference>
<dbReference type="InParanoid" id="A0A420XUJ7"/>
<keyword evidence="1" id="KW-0812">Transmembrane</keyword>
<feature type="transmembrane region" description="Helical" evidence="1">
    <location>
        <begin position="102"/>
        <end position="123"/>
    </location>
</feature>